<accession>A0A649VT04</accession>
<sequence length="70" mass="7551">MCILSGVRGTAHTLTEEIDMYAPAPTAREAAWDAAMDIHDTVSEDGHTCGCGQDVAECQFDLSHLEDPED</sequence>
<keyword evidence="2" id="KW-1185">Reference proteome</keyword>
<organism evidence="1 2">
    <name type="scientific">Gordonia phage Stormageddon</name>
    <dbReference type="NCBI Taxonomy" id="2656541"/>
    <lineage>
        <taxon>Viruses</taxon>
        <taxon>Duplodnaviria</taxon>
        <taxon>Heunggongvirae</taxon>
        <taxon>Uroviricota</taxon>
        <taxon>Caudoviricetes</taxon>
        <taxon>Stormageddonvirus</taxon>
        <taxon>Stormageddonvirus Stormageddon</taxon>
    </lineage>
</organism>
<dbReference type="GeneID" id="64766899"/>
<protein>
    <submittedName>
        <fullName evidence="1">Uncharacterized protein</fullName>
    </submittedName>
</protein>
<dbReference type="EMBL" id="MN586040">
    <property type="protein sequence ID" value="QGJ95052.1"/>
    <property type="molecule type" value="Genomic_DNA"/>
</dbReference>
<dbReference type="Proteomes" id="UP000423065">
    <property type="component" value="Segment"/>
</dbReference>
<reference evidence="1 2" key="1">
    <citation type="submission" date="2019-10" db="EMBL/GenBank/DDBJ databases">
        <authorList>
            <person name="Garlena R.A."/>
            <person name="Russell D.A."/>
            <person name="Pope W.H."/>
            <person name="Jacobs-Sera D."/>
            <person name="Hatfull G.F."/>
        </authorList>
    </citation>
    <scope>NUCLEOTIDE SEQUENCE [LARGE SCALE GENOMIC DNA]</scope>
</reference>
<gene>
    <name evidence="1" type="primary">192</name>
    <name evidence="1" type="ORF">SEA_STORMAGEDDON_192</name>
</gene>
<dbReference type="RefSeq" id="YP_010059667.1">
    <property type="nucleotide sequence ID" value="NC_054726.1"/>
</dbReference>
<name>A0A649VT04_9CAUD</name>
<evidence type="ECO:0000313" key="2">
    <source>
        <dbReference type="Proteomes" id="UP000423065"/>
    </source>
</evidence>
<evidence type="ECO:0000313" key="1">
    <source>
        <dbReference type="EMBL" id="QGJ95052.1"/>
    </source>
</evidence>
<dbReference type="KEGG" id="vg:64766899"/>
<proteinExistence type="predicted"/>